<proteinExistence type="predicted"/>
<evidence type="ECO:0000313" key="1">
    <source>
        <dbReference type="EMBL" id="PXF61205.1"/>
    </source>
</evidence>
<evidence type="ECO:0000313" key="2">
    <source>
        <dbReference type="Proteomes" id="UP000248329"/>
    </source>
</evidence>
<comment type="caution">
    <text evidence="1">The sequence shown here is derived from an EMBL/GenBank/DDBJ whole genome shotgun (WGS) entry which is preliminary data.</text>
</comment>
<reference evidence="1" key="1">
    <citation type="submission" date="2018-01" db="EMBL/GenBank/DDBJ databases">
        <authorList>
            <person name="Krukenberg V."/>
        </authorList>
    </citation>
    <scope>NUCLEOTIDE SEQUENCE</scope>
    <source>
        <strain evidence="1">E20ANME2</strain>
    </source>
</reference>
<name>A0AC61L4D8_9EURY</name>
<accession>A0AC61L4D8</accession>
<sequence>MFERSVFADAVSTYEDARFVIFGVPFDATSSFRRGSADAPDAMRKASYNFETYNDFYGIDLADIPTHDLGNLDLAYLDLGRGLDDMLCMTGDAVRGVIRDSKVPIVLGGEHTLTYGCTRAFSEVYDDIGIIILDAHLDLRDEYLGAKQSHACVSRNIIDDLTDRCVLIGVRSGSAEEYRYARENGIMWHSADEVSDASMEPVMGQAIAALSDHGARRIYLSIDADVIDPGYAPGVGNPEPFGLDPRDLRAAIRMVAPHVCGFDIVEISPGYDHGESVILGARLVREFIAAKSTRQKVGGGLRVR</sequence>
<protein>
    <submittedName>
        <fullName evidence="1">Agmatinase</fullName>
    </submittedName>
</protein>
<dbReference type="Proteomes" id="UP000248329">
    <property type="component" value="Unassembled WGS sequence"/>
</dbReference>
<gene>
    <name evidence="1" type="primary">speB</name>
    <name evidence="1" type="ORF">C4B59_05510</name>
</gene>
<organism evidence="1 2">
    <name type="scientific">Candidatus Methanogaster sp</name>
    <dbReference type="NCBI Taxonomy" id="3386292"/>
    <lineage>
        <taxon>Archaea</taxon>
        <taxon>Methanobacteriati</taxon>
        <taxon>Methanobacteriota</taxon>
        <taxon>Stenosarchaea group</taxon>
        <taxon>Methanomicrobia</taxon>
        <taxon>Methanosarcinales</taxon>
        <taxon>ANME-2 cluster</taxon>
        <taxon>Candidatus Methanogasteraceae</taxon>
        <taxon>Candidatus Methanogaster</taxon>
    </lineage>
</organism>
<dbReference type="EMBL" id="PQXF01000007">
    <property type="protein sequence ID" value="PXF61205.1"/>
    <property type="molecule type" value="Genomic_DNA"/>
</dbReference>